<proteinExistence type="predicted"/>
<dbReference type="RefSeq" id="WP_169140153.1">
    <property type="nucleotide sequence ID" value="NZ_WTVS01000018.1"/>
</dbReference>
<comment type="caution">
    <text evidence="1">The sequence shown here is derived from an EMBL/GenBank/DDBJ whole genome shotgun (WGS) entry which is preliminary data.</text>
</comment>
<evidence type="ECO:0000313" key="1">
    <source>
        <dbReference type="EMBL" id="NMF97774.1"/>
    </source>
</evidence>
<gene>
    <name evidence="1" type="ORF">GPA27_10285</name>
</gene>
<sequence length="83" mass="9076">MSSANDYGTHYWCVTGHAEPVFVYADRLEITSCGALVAWGSYRNEGTRAAPEQQLWGAAPGQWKTFFAASLVDRRPVAVDVPA</sequence>
<dbReference type="Proteomes" id="UP000634522">
    <property type="component" value="Unassembled WGS sequence"/>
</dbReference>
<name>A0ABX1NEQ9_9RHOO</name>
<dbReference type="EMBL" id="WTVS01000018">
    <property type="protein sequence ID" value="NMF97774.1"/>
    <property type="molecule type" value="Genomic_DNA"/>
</dbReference>
<evidence type="ECO:0000313" key="2">
    <source>
        <dbReference type="Proteomes" id="UP000634522"/>
    </source>
</evidence>
<organism evidence="1 2">
    <name type="scientific">Aromatoleum toluolicum</name>
    <dbReference type="NCBI Taxonomy" id="90060"/>
    <lineage>
        <taxon>Bacteria</taxon>
        <taxon>Pseudomonadati</taxon>
        <taxon>Pseudomonadota</taxon>
        <taxon>Betaproteobacteria</taxon>
        <taxon>Rhodocyclales</taxon>
        <taxon>Rhodocyclaceae</taxon>
        <taxon>Aromatoleum</taxon>
    </lineage>
</organism>
<protein>
    <submittedName>
        <fullName evidence="1">Uncharacterized protein</fullName>
    </submittedName>
</protein>
<reference evidence="1 2" key="1">
    <citation type="submission" date="2019-12" db="EMBL/GenBank/DDBJ databases">
        <title>Comparative genomics gives insights into the taxonomy of the Azoarcus-Aromatoleum group and reveals separate origins of nif in the plant-associated Azoarcus and non-plant-associated Aromatoleum sub-groups.</title>
        <authorList>
            <person name="Lafos M."/>
            <person name="Maluk M."/>
            <person name="Batista M."/>
            <person name="Junghare M."/>
            <person name="Carmona M."/>
            <person name="Faoro H."/>
            <person name="Cruz L.M."/>
            <person name="Battistoni F."/>
            <person name="De Souza E."/>
            <person name="Pedrosa F."/>
            <person name="Chen W.-M."/>
            <person name="Poole P.S."/>
            <person name="Dixon R.A."/>
            <person name="James E.K."/>
        </authorList>
    </citation>
    <scope>NUCLEOTIDE SEQUENCE [LARGE SCALE GENOMIC DNA]</scope>
    <source>
        <strain evidence="1 2">T</strain>
    </source>
</reference>
<accession>A0ABX1NEQ9</accession>
<keyword evidence="2" id="KW-1185">Reference proteome</keyword>